<dbReference type="GO" id="GO:0050151">
    <property type="term" value="F:oleate hydratase activity"/>
    <property type="evidence" value="ECO:0007669"/>
    <property type="project" value="InterPro"/>
</dbReference>
<dbReference type="GO" id="GO:0071949">
    <property type="term" value="F:FAD binding"/>
    <property type="evidence" value="ECO:0007669"/>
    <property type="project" value="InterPro"/>
</dbReference>
<evidence type="ECO:0000313" key="1">
    <source>
        <dbReference type="EMBL" id="OJJ38280.1"/>
    </source>
</evidence>
<accession>A0A1L9RTM7</accession>
<organism evidence="1 2">
    <name type="scientific">Aspergillus wentii DTO 134E9</name>
    <dbReference type="NCBI Taxonomy" id="1073089"/>
    <lineage>
        <taxon>Eukaryota</taxon>
        <taxon>Fungi</taxon>
        <taxon>Dikarya</taxon>
        <taxon>Ascomycota</taxon>
        <taxon>Pezizomycotina</taxon>
        <taxon>Eurotiomycetes</taxon>
        <taxon>Eurotiomycetidae</taxon>
        <taxon>Eurotiales</taxon>
        <taxon>Aspergillaceae</taxon>
        <taxon>Aspergillus</taxon>
        <taxon>Aspergillus subgen. Cremei</taxon>
    </lineage>
</organism>
<dbReference type="RefSeq" id="XP_040691956.1">
    <property type="nucleotide sequence ID" value="XM_040829211.1"/>
</dbReference>
<sequence length="537" mass="59500">MTHKGISHLRNPDDVQAWLIGSGIASLAAAVHLIKDADVPAKNIHILDIHLSSGGGMQNAGDAENGYVLRTGCLPYFHGACVEDLLSRVPNVARPGYTLLDSIQELERYGEPNQGKVSTRLLKHSESGPQRVEEERFHLGPEQRLSLIEFMMESDGTLTGKSIEDVFAMSFFSSNFWKLWSTTFVLKPEHSAVEFRRHLAKYLEEIQDLNNVDALDRMHYTLYESVIAPITTFLEKEGVDFRFNASVTDIKMYPEGGPTTVSEIELLEDGEPSLITVDPVDIVIATLGSMSAGSVVGSNESPPPRAPSDPNEILTGDWELWTKLSGKSIRFGDPSTFCSHIDESKIESFTVTLRDTQFFEVYEKVTQNQAGVGALVSFIDSNWTLSISVPNQPLFTEQPFGVYVVWGYGMTPEKEGNYVKKTMLECSGEEILTELLHHLNAPTDQILAASTTIPLVFPLGTSPLLKRAYHDRPEVVPHHATNIALVGQFSEIPDDTTFSMEYSVRGAQMAVYNLMGLSNKPAKVRRNILLEALKVLI</sequence>
<dbReference type="AlphaFoldDB" id="A0A1L9RTM7"/>
<dbReference type="InterPro" id="IPR036188">
    <property type="entry name" value="FAD/NAD-bd_sf"/>
</dbReference>
<dbReference type="VEuPathDB" id="FungiDB:ASPWEDRAFT_126654"/>
<gene>
    <name evidence="1" type="ORF">ASPWEDRAFT_126654</name>
</gene>
<dbReference type="GO" id="GO:0006631">
    <property type="term" value="P:fatty acid metabolic process"/>
    <property type="evidence" value="ECO:0007669"/>
    <property type="project" value="InterPro"/>
</dbReference>
<evidence type="ECO:0008006" key="3">
    <source>
        <dbReference type="Google" id="ProtNLM"/>
    </source>
</evidence>
<dbReference type="GeneID" id="63745059"/>
<evidence type="ECO:0000313" key="2">
    <source>
        <dbReference type="Proteomes" id="UP000184383"/>
    </source>
</evidence>
<dbReference type="OrthoDB" id="545169at2759"/>
<protein>
    <recommendedName>
        <fullName evidence="3">Oleate hydratase</fullName>
    </recommendedName>
</protein>
<dbReference type="EMBL" id="KV878210">
    <property type="protein sequence ID" value="OJJ38280.1"/>
    <property type="molecule type" value="Genomic_DNA"/>
</dbReference>
<dbReference type="InterPro" id="IPR010354">
    <property type="entry name" value="Oleate_hydratase"/>
</dbReference>
<dbReference type="Gene3D" id="3.50.50.60">
    <property type="entry name" value="FAD/NAD(P)-binding domain"/>
    <property type="match status" value="3"/>
</dbReference>
<dbReference type="SUPFAM" id="SSF51905">
    <property type="entry name" value="FAD/NAD(P)-binding domain"/>
    <property type="match status" value="1"/>
</dbReference>
<proteinExistence type="predicted"/>
<reference evidence="2" key="1">
    <citation type="journal article" date="2017" name="Genome Biol.">
        <title>Comparative genomics reveals high biological diversity and specific adaptations in the industrially and medically important fungal genus Aspergillus.</title>
        <authorList>
            <person name="de Vries R.P."/>
            <person name="Riley R."/>
            <person name="Wiebenga A."/>
            <person name="Aguilar-Osorio G."/>
            <person name="Amillis S."/>
            <person name="Uchima C.A."/>
            <person name="Anderluh G."/>
            <person name="Asadollahi M."/>
            <person name="Askin M."/>
            <person name="Barry K."/>
            <person name="Battaglia E."/>
            <person name="Bayram O."/>
            <person name="Benocci T."/>
            <person name="Braus-Stromeyer S.A."/>
            <person name="Caldana C."/>
            <person name="Canovas D."/>
            <person name="Cerqueira G.C."/>
            <person name="Chen F."/>
            <person name="Chen W."/>
            <person name="Choi C."/>
            <person name="Clum A."/>
            <person name="Dos Santos R.A."/>
            <person name="Damasio A.R."/>
            <person name="Diallinas G."/>
            <person name="Emri T."/>
            <person name="Fekete E."/>
            <person name="Flipphi M."/>
            <person name="Freyberg S."/>
            <person name="Gallo A."/>
            <person name="Gournas C."/>
            <person name="Habgood R."/>
            <person name="Hainaut M."/>
            <person name="Harispe M.L."/>
            <person name="Henrissat B."/>
            <person name="Hilden K.S."/>
            <person name="Hope R."/>
            <person name="Hossain A."/>
            <person name="Karabika E."/>
            <person name="Karaffa L."/>
            <person name="Karanyi Z."/>
            <person name="Krasevec N."/>
            <person name="Kuo A."/>
            <person name="Kusch H."/>
            <person name="LaButti K."/>
            <person name="Lagendijk E.L."/>
            <person name="Lapidus A."/>
            <person name="Levasseur A."/>
            <person name="Lindquist E."/>
            <person name="Lipzen A."/>
            <person name="Logrieco A.F."/>
            <person name="MacCabe A."/>
            <person name="Maekelae M.R."/>
            <person name="Malavazi I."/>
            <person name="Melin P."/>
            <person name="Meyer V."/>
            <person name="Mielnichuk N."/>
            <person name="Miskei M."/>
            <person name="Molnar A.P."/>
            <person name="Mule G."/>
            <person name="Ngan C.Y."/>
            <person name="Orejas M."/>
            <person name="Orosz E."/>
            <person name="Ouedraogo J.P."/>
            <person name="Overkamp K.M."/>
            <person name="Park H.-S."/>
            <person name="Perrone G."/>
            <person name="Piumi F."/>
            <person name="Punt P.J."/>
            <person name="Ram A.F."/>
            <person name="Ramon A."/>
            <person name="Rauscher S."/>
            <person name="Record E."/>
            <person name="Riano-Pachon D.M."/>
            <person name="Robert V."/>
            <person name="Roehrig J."/>
            <person name="Ruller R."/>
            <person name="Salamov A."/>
            <person name="Salih N.S."/>
            <person name="Samson R.A."/>
            <person name="Sandor E."/>
            <person name="Sanguinetti M."/>
            <person name="Schuetze T."/>
            <person name="Sepcic K."/>
            <person name="Shelest E."/>
            <person name="Sherlock G."/>
            <person name="Sophianopoulou V."/>
            <person name="Squina F.M."/>
            <person name="Sun H."/>
            <person name="Susca A."/>
            <person name="Todd R.B."/>
            <person name="Tsang A."/>
            <person name="Unkles S.E."/>
            <person name="van de Wiele N."/>
            <person name="van Rossen-Uffink D."/>
            <person name="Oliveira J.V."/>
            <person name="Vesth T.C."/>
            <person name="Visser J."/>
            <person name="Yu J.-H."/>
            <person name="Zhou M."/>
            <person name="Andersen M.R."/>
            <person name="Archer D.B."/>
            <person name="Baker S.E."/>
            <person name="Benoit I."/>
            <person name="Brakhage A.A."/>
            <person name="Braus G.H."/>
            <person name="Fischer R."/>
            <person name="Frisvad J.C."/>
            <person name="Goldman G.H."/>
            <person name="Houbraken J."/>
            <person name="Oakley B."/>
            <person name="Pocsi I."/>
            <person name="Scazzocchio C."/>
            <person name="Seiboth B."/>
            <person name="vanKuyk P.A."/>
            <person name="Wortman J."/>
            <person name="Dyer P.S."/>
            <person name="Grigoriev I.V."/>
        </authorList>
    </citation>
    <scope>NUCLEOTIDE SEQUENCE [LARGE SCALE GENOMIC DNA]</scope>
    <source>
        <strain evidence="2">DTO 134E9</strain>
    </source>
</reference>
<dbReference type="Proteomes" id="UP000184383">
    <property type="component" value="Unassembled WGS sequence"/>
</dbReference>
<keyword evidence="2" id="KW-1185">Reference proteome</keyword>
<name>A0A1L9RTM7_ASPWE</name>
<dbReference type="STRING" id="1073089.A0A1L9RTM7"/>
<dbReference type="PANTHER" id="PTHR37417">
    <property type="entry name" value="67 KDA MYOSIN-CROSS-REACTIVE ANTIGEN FAMILY PROTEIN (AFU_ORTHOLOGUE AFUA_5G09970)"/>
    <property type="match status" value="1"/>
</dbReference>
<dbReference type="PANTHER" id="PTHR37417:SF4">
    <property type="entry name" value="67 KDA MYOSIN-CROSS-REACTIVE ANTIGEN FAMILY PROTEIN (AFU_ORTHOLOGUE AFUA_3G03570)"/>
    <property type="match status" value="1"/>
</dbReference>
<dbReference type="Pfam" id="PF06100">
    <property type="entry name" value="MCRA"/>
    <property type="match status" value="1"/>
</dbReference>